<accession>A0A1H9JRH2</accession>
<dbReference type="InterPro" id="IPR029016">
    <property type="entry name" value="GAF-like_dom_sf"/>
</dbReference>
<dbReference type="Proteomes" id="UP000199114">
    <property type="component" value="Unassembled WGS sequence"/>
</dbReference>
<dbReference type="AlphaFoldDB" id="A0A1H9JRH2"/>
<dbReference type="Gene3D" id="1.10.10.10">
    <property type="entry name" value="Winged helix-like DNA-binding domain superfamily/Winged helix DNA-binding domain"/>
    <property type="match status" value="1"/>
</dbReference>
<evidence type="ECO:0000259" key="4">
    <source>
        <dbReference type="PROSITE" id="PS51077"/>
    </source>
</evidence>
<dbReference type="InterPro" id="IPR050707">
    <property type="entry name" value="HTH_MetabolicPath_Reg"/>
</dbReference>
<dbReference type="PANTHER" id="PTHR30136:SF35">
    <property type="entry name" value="HTH-TYPE TRANSCRIPTIONAL REGULATOR RV1719"/>
    <property type="match status" value="1"/>
</dbReference>
<dbReference type="InterPro" id="IPR036390">
    <property type="entry name" value="WH_DNA-bd_sf"/>
</dbReference>
<proteinExistence type="predicted"/>
<dbReference type="InterPro" id="IPR036388">
    <property type="entry name" value="WH-like_DNA-bd_sf"/>
</dbReference>
<gene>
    <name evidence="6" type="ORF">SAMN04489841_2657</name>
</gene>
<protein>
    <submittedName>
        <fullName evidence="6">DNA-binding transcriptional regulator, IclR family</fullName>
    </submittedName>
</protein>
<dbReference type="InterPro" id="IPR011991">
    <property type="entry name" value="ArsR-like_HTH"/>
</dbReference>
<dbReference type="SUPFAM" id="SSF55781">
    <property type="entry name" value="GAF domain-like"/>
    <property type="match status" value="1"/>
</dbReference>
<dbReference type="GO" id="GO:0003677">
    <property type="term" value="F:DNA binding"/>
    <property type="evidence" value="ECO:0007669"/>
    <property type="project" value="UniProtKB-KW"/>
</dbReference>
<dbReference type="PANTHER" id="PTHR30136">
    <property type="entry name" value="HELIX-TURN-HELIX TRANSCRIPTIONAL REGULATOR, ICLR FAMILY"/>
    <property type="match status" value="1"/>
</dbReference>
<organism evidence="6 7">
    <name type="scientific">Natrinema salaciae</name>
    <dbReference type="NCBI Taxonomy" id="1186196"/>
    <lineage>
        <taxon>Archaea</taxon>
        <taxon>Methanobacteriati</taxon>
        <taxon>Methanobacteriota</taxon>
        <taxon>Stenosarchaea group</taxon>
        <taxon>Halobacteria</taxon>
        <taxon>Halobacteriales</taxon>
        <taxon>Natrialbaceae</taxon>
        <taxon>Natrinema</taxon>
    </lineage>
</organism>
<dbReference type="Gene3D" id="3.30.450.40">
    <property type="match status" value="1"/>
</dbReference>
<keyword evidence="3" id="KW-0804">Transcription</keyword>
<evidence type="ECO:0000256" key="2">
    <source>
        <dbReference type="ARBA" id="ARBA00023125"/>
    </source>
</evidence>
<dbReference type="CDD" id="cd00090">
    <property type="entry name" value="HTH_ARSR"/>
    <property type="match status" value="1"/>
</dbReference>
<dbReference type="InterPro" id="IPR001845">
    <property type="entry name" value="HTH_ArsR_DNA-bd_dom"/>
</dbReference>
<dbReference type="Pfam" id="PF01614">
    <property type="entry name" value="IclR_C"/>
    <property type="match status" value="1"/>
</dbReference>
<dbReference type="InterPro" id="IPR014757">
    <property type="entry name" value="Tscrpt_reg_IclR_C"/>
</dbReference>
<evidence type="ECO:0000256" key="1">
    <source>
        <dbReference type="ARBA" id="ARBA00023015"/>
    </source>
</evidence>
<dbReference type="PROSITE" id="PS51078">
    <property type="entry name" value="ICLR_ED"/>
    <property type="match status" value="1"/>
</dbReference>
<dbReference type="PROSITE" id="PS51077">
    <property type="entry name" value="HTH_ICLR"/>
    <property type="match status" value="1"/>
</dbReference>
<reference evidence="7" key="1">
    <citation type="submission" date="2016-10" db="EMBL/GenBank/DDBJ databases">
        <authorList>
            <person name="Varghese N."/>
            <person name="Submissions S."/>
        </authorList>
    </citation>
    <scope>NUCLEOTIDE SEQUENCE [LARGE SCALE GENOMIC DNA]</scope>
    <source>
        <strain evidence="7">DSM 25055</strain>
    </source>
</reference>
<feature type="domain" description="HTH iclR-type" evidence="4">
    <location>
        <begin position="9"/>
        <end position="68"/>
    </location>
</feature>
<feature type="domain" description="IclR-ED" evidence="5">
    <location>
        <begin position="69"/>
        <end position="259"/>
    </location>
</feature>
<dbReference type="OrthoDB" id="14763at2157"/>
<sequence length="259" mass="28655">MTTERPRPVKTTETSLALVRAVRNSGGATLSELANRLGLAKSTVHNHLHTLVDEGFLVRDGDTYHVGLEFLPFGEHARDRNPVYATARRRVYSLAEETGHEADFIVEENGRAYSLEYAIGESSRRGVSELGPFRAGSRFYMHNCASGKAMLASMPEPRIRAIIDRWGLPSTTDQTVTDETVLFDELAAVRDRGYAINDEELIDGYRSVGAAVTNPEGEVVGAFSIGGPTYRMAVDESTTEEIERLLLDEIESLESELFR</sequence>
<evidence type="ECO:0000313" key="6">
    <source>
        <dbReference type="EMBL" id="SEQ89353.1"/>
    </source>
</evidence>
<evidence type="ECO:0000256" key="3">
    <source>
        <dbReference type="ARBA" id="ARBA00023163"/>
    </source>
</evidence>
<keyword evidence="7" id="KW-1185">Reference proteome</keyword>
<name>A0A1H9JRH2_9EURY</name>
<dbReference type="GO" id="GO:0003700">
    <property type="term" value="F:DNA-binding transcription factor activity"/>
    <property type="evidence" value="ECO:0007669"/>
    <property type="project" value="InterPro"/>
</dbReference>
<dbReference type="Pfam" id="PF09339">
    <property type="entry name" value="HTH_IclR"/>
    <property type="match status" value="1"/>
</dbReference>
<evidence type="ECO:0000313" key="7">
    <source>
        <dbReference type="Proteomes" id="UP000199114"/>
    </source>
</evidence>
<dbReference type="SMART" id="SM00418">
    <property type="entry name" value="HTH_ARSR"/>
    <property type="match status" value="1"/>
</dbReference>
<keyword evidence="1" id="KW-0805">Transcription regulation</keyword>
<dbReference type="InterPro" id="IPR005471">
    <property type="entry name" value="Tscrpt_reg_IclR_N"/>
</dbReference>
<dbReference type="EMBL" id="FOFD01000003">
    <property type="protein sequence ID" value="SEQ89353.1"/>
    <property type="molecule type" value="Genomic_DNA"/>
</dbReference>
<dbReference type="GO" id="GO:0045892">
    <property type="term" value="P:negative regulation of DNA-templated transcription"/>
    <property type="evidence" value="ECO:0007669"/>
    <property type="project" value="TreeGrafter"/>
</dbReference>
<dbReference type="SUPFAM" id="SSF46785">
    <property type="entry name" value="Winged helix' DNA-binding domain"/>
    <property type="match status" value="1"/>
</dbReference>
<keyword evidence="2 6" id="KW-0238">DNA-binding</keyword>
<evidence type="ECO:0000259" key="5">
    <source>
        <dbReference type="PROSITE" id="PS51078"/>
    </source>
</evidence>
<dbReference type="SMART" id="SM00346">
    <property type="entry name" value="HTH_ICLR"/>
    <property type="match status" value="1"/>
</dbReference>
<dbReference type="RefSeq" id="WP_090618187.1">
    <property type="nucleotide sequence ID" value="NZ_FOFD01000003.1"/>
</dbReference>